<name>A0A380CUW1_SPHSI</name>
<dbReference type="GO" id="GO:0030246">
    <property type="term" value="F:carbohydrate binding"/>
    <property type="evidence" value="ECO:0007669"/>
    <property type="project" value="InterPro"/>
</dbReference>
<dbReference type="Proteomes" id="UP000254893">
    <property type="component" value="Unassembled WGS sequence"/>
</dbReference>
<dbReference type="RefSeq" id="WP_115171799.1">
    <property type="nucleotide sequence ID" value="NZ_UGYW01000002.1"/>
</dbReference>
<protein>
    <recommendedName>
        <fullName evidence="1">Carbohydrate-binding domain-containing protein</fullName>
    </recommendedName>
</protein>
<dbReference type="GO" id="GO:0016052">
    <property type="term" value="P:carbohydrate catabolic process"/>
    <property type="evidence" value="ECO:0007669"/>
    <property type="project" value="InterPro"/>
</dbReference>
<reference evidence="2 3" key="1">
    <citation type="submission" date="2018-06" db="EMBL/GenBank/DDBJ databases">
        <authorList>
            <consortium name="Pathogen Informatics"/>
            <person name="Doyle S."/>
        </authorList>
    </citation>
    <scope>NUCLEOTIDE SEQUENCE [LARGE SCALE GENOMIC DNA]</scope>
    <source>
        <strain evidence="2 3">NCTC11388</strain>
    </source>
</reference>
<dbReference type="Gene3D" id="2.60.40.1190">
    <property type="match status" value="1"/>
</dbReference>
<dbReference type="SUPFAM" id="SSF49344">
    <property type="entry name" value="CBD9-like"/>
    <property type="match status" value="1"/>
</dbReference>
<gene>
    <name evidence="2" type="ORF">NCTC11388_04661</name>
</gene>
<organism evidence="2 3">
    <name type="scientific">Sphingobacterium spiritivorum</name>
    <name type="common">Flavobacterium spiritivorum</name>
    <dbReference type="NCBI Taxonomy" id="258"/>
    <lineage>
        <taxon>Bacteria</taxon>
        <taxon>Pseudomonadati</taxon>
        <taxon>Bacteroidota</taxon>
        <taxon>Sphingobacteriia</taxon>
        <taxon>Sphingobacteriales</taxon>
        <taxon>Sphingobacteriaceae</taxon>
        <taxon>Sphingobacterium</taxon>
    </lineage>
</organism>
<dbReference type="CDD" id="cd09620">
    <property type="entry name" value="CBM9_like_3"/>
    <property type="match status" value="1"/>
</dbReference>
<dbReference type="AlphaFoldDB" id="A0A380CUW1"/>
<proteinExistence type="predicted"/>
<dbReference type="Pfam" id="PF16011">
    <property type="entry name" value="CBM9_2"/>
    <property type="match status" value="1"/>
</dbReference>
<dbReference type="InterPro" id="IPR010502">
    <property type="entry name" value="Carb-bd_dom_fam9"/>
</dbReference>
<evidence type="ECO:0000313" key="2">
    <source>
        <dbReference type="EMBL" id="SUJ29548.1"/>
    </source>
</evidence>
<dbReference type="GO" id="GO:0004553">
    <property type="term" value="F:hydrolase activity, hydrolyzing O-glycosyl compounds"/>
    <property type="evidence" value="ECO:0007669"/>
    <property type="project" value="InterPro"/>
</dbReference>
<evidence type="ECO:0000313" key="3">
    <source>
        <dbReference type="Proteomes" id="UP000254893"/>
    </source>
</evidence>
<feature type="domain" description="Carbohydrate-binding" evidence="1">
    <location>
        <begin position="28"/>
        <end position="215"/>
    </location>
</feature>
<dbReference type="EMBL" id="UGYW01000002">
    <property type="protein sequence ID" value="SUJ29548.1"/>
    <property type="molecule type" value="Genomic_DNA"/>
</dbReference>
<evidence type="ECO:0000259" key="1">
    <source>
        <dbReference type="Pfam" id="PF16011"/>
    </source>
</evidence>
<sequence>MKNLTVKYVEQKQNNNYSGLLEIFKGASVHAIAEATWKDEYPDQPEVQFQIVYTSEAIFIHYMVREDYIKAQYIRPNEAVWEDSCVEFFISFDQKVHYYNIEMNPLGTGLVGYGTADKDSRSRLTAEQIQQINTYTEVSSIGGQKLWNTILEVPFALFASAGTSVSAESLKGQSVHANFYKCGDGLPAPHFVSWNRIDFPTPNFHLPEFFGEVSFE</sequence>
<accession>A0A380CUW1</accession>